<comment type="caution">
    <text evidence="7">The sequence shown here is derived from an EMBL/GenBank/DDBJ whole genome shotgun (WGS) entry which is preliminary data.</text>
</comment>
<dbReference type="InterPro" id="IPR034704">
    <property type="entry name" value="Ribosomal_bL28/bL31-like_sf"/>
</dbReference>
<dbReference type="PANTHER" id="PTHR13528:SF2">
    <property type="entry name" value="LARGE RIBOSOMAL SUBUNIT PROTEIN BL28M"/>
    <property type="match status" value="1"/>
</dbReference>
<evidence type="ECO:0000256" key="4">
    <source>
        <dbReference type="ARBA" id="ARBA00035269"/>
    </source>
</evidence>
<dbReference type="GO" id="GO:0005762">
    <property type="term" value="C:mitochondrial large ribosomal subunit"/>
    <property type="evidence" value="ECO:0007669"/>
    <property type="project" value="TreeGrafter"/>
</dbReference>
<feature type="compositionally biased region" description="Low complexity" evidence="6">
    <location>
        <begin position="43"/>
        <end position="52"/>
    </location>
</feature>
<name>A0AAV9HHB3_9PEZI</name>
<evidence type="ECO:0000256" key="5">
    <source>
        <dbReference type="ARBA" id="ARBA00037226"/>
    </source>
</evidence>
<protein>
    <recommendedName>
        <fullName evidence="4">Large ribosomal subunit protein bL28m</fullName>
    </recommendedName>
</protein>
<comment type="function">
    <text evidence="5">Component of the mitochondrial ribosome (mitoribosome), a dedicated translation machinery responsible for the synthesis of mitochondrial genome-encoded proteins, including at least some of the essential transmembrane subunits of the mitochondrial respiratory chain. The mitoribosomes are attached to the mitochondrial inner membrane and translation products are cotranslationally integrated into the membrane.</text>
</comment>
<evidence type="ECO:0000256" key="2">
    <source>
        <dbReference type="ARBA" id="ARBA00022980"/>
    </source>
</evidence>
<dbReference type="Gene3D" id="2.30.170.40">
    <property type="entry name" value="Ribosomal protein L28/L24"/>
    <property type="match status" value="1"/>
</dbReference>
<keyword evidence="3" id="KW-0687">Ribonucleoprotein</keyword>
<organism evidence="7 8">
    <name type="scientific">Cladorrhinum samala</name>
    <dbReference type="NCBI Taxonomy" id="585594"/>
    <lineage>
        <taxon>Eukaryota</taxon>
        <taxon>Fungi</taxon>
        <taxon>Dikarya</taxon>
        <taxon>Ascomycota</taxon>
        <taxon>Pezizomycotina</taxon>
        <taxon>Sordariomycetes</taxon>
        <taxon>Sordariomycetidae</taxon>
        <taxon>Sordariales</taxon>
        <taxon>Podosporaceae</taxon>
        <taxon>Cladorrhinum</taxon>
    </lineage>
</organism>
<dbReference type="Proteomes" id="UP001321749">
    <property type="component" value="Unassembled WGS sequence"/>
</dbReference>
<dbReference type="PANTHER" id="PTHR13528">
    <property type="entry name" value="39S RIBOSOMAL PROTEIN L28, MITOCHONDRIAL"/>
    <property type="match status" value="1"/>
</dbReference>
<gene>
    <name evidence="7" type="ORF">QBC42DRAFT_273029</name>
</gene>
<evidence type="ECO:0000256" key="6">
    <source>
        <dbReference type="SAM" id="MobiDB-lite"/>
    </source>
</evidence>
<evidence type="ECO:0000313" key="8">
    <source>
        <dbReference type="Proteomes" id="UP001321749"/>
    </source>
</evidence>
<keyword evidence="8" id="KW-1185">Reference proteome</keyword>
<dbReference type="EMBL" id="MU865019">
    <property type="protein sequence ID" value="KAK4460113.1"/>
    <property type="molecule type" value="Genomic_DNA"/>
</dbReference>
<reference evidence="7" key="1">
    <citation type="journal article" date="2023" name="Mol. Phylogenet. Evol.">
        <title>Genome-scale phylogeny and comparative genomics of the fungal order Sordariales.</title>
        <authorList>
            <person name="Hensen N."/>
            <person name="Bonometti L."/>
            <person name="Westerberg I."/>
            <person name="Brannstrom I.O."/>
            <person name="Guillou S."/>
            <person name="Cros-Aarteil S."/>
            <person name="Calhoun S."/>
            <person name="Haridas S."/>
            <person name="Kuo A."/>
            <person name="Mondo S."/>
            <person name="Pangilinan J."/>
            <person name="Riley R."/>
            <person name="LaButti K."/>
            <person name="Andreopoulos B."/>
            <person name="Lipzen A."/>
            <person name="Chen C."/>
            <person name="Yan M."/>
            <person name="Daum C."/>
            <person name="Ng V."/>
            <person name="Clum A."/>
            <person name="Steindorff A."/>
            <person name="Ohm R.A."/>
            <person name="Martin F."/>
            <person name="Silar P."/>
            <person name="Natvig D.O."/>
            <person name="Lalanne C."/>
            <person name="Gautier V."/>
            <person name="Ament-Velasquez S.L."/>
            <person name="Kruys A."/>
            <person name="Hutchinson M.I."/>
            <person name="Powell A.J."/>
            <person name="Barry K."/>
            <person name="Miller A.N."/>
            <person name="Grigoriev I.V."/>
            <person name="Debuchy R."/>
            <person name="Gladieux P."/>
            <person name="Hiltunen Thoren M."/>
            <person name="Johannesson H."/>
        </authorList>
    </citation>
    <scope>NUCLEOTIDE SEQUENCE</scope>
    <source>
        <strain evidence="7">PSN324</strain>
    </source>
</reference>
<proteinExistence type="inferred from homology"/>
<sequence>MASLQIPARAVARQSSPASPLLLSLSRRAFTTSPQSSYKQPRIPNSSIPIPSVTAPHPEIPPYPLGPRQVYHQSNTGLYGSASIRFGNNVSKKNEIKTRRSWRPNVHHKRLWSRSLGVFVRTRVTTRVLRTIDKVGGLDEYLLGIKPRRIADLGPWGWKLRWRIMQTPSVRARFRAESKDLGLEVGSDGQVQKITLPDGTVVSFEEAEAYAKEIDGELLASADESGEGKVVDLVDEAELKETGFMKED</sequence>
<evidence type="ECO:0000313" key="7">
    <source>
        <dbReference type="EMBL" id="KAK4460113.1"/>
    </source>
</evidence>
<dbReference type="FunFam" id="2.30.170.40:FF:000003">
    <property type="entry name" value="54S ribosomal protein L24"/>
    <property type="match status" value="1"/>
</dbReference>
<dbReference type="SUPFAM" id="SSF143800">
    <property type="entry name" value="L28p-like"/>
    <property type="match status" value="1"/>
</dbReference>
<dbReference type="AlphaFoldDB" id="A0AAV9HHB3"/>
<dbReference type="InterPro" id="IPR026569">
    <property type="entry name" value="Ribosomal_bL28"/>
</dbReference>
<comment type="similarity">
    <text evidence="1">Belongs to the bacterial ribosomal protein bL28 family.</text>
</comment>
<evidence type="ECO:0000256" key="1">
    <source>
        <dbReference type="ARBA" id="ARBA00008760"/>
    </source>
</evidence>
<feature type="region of interest" description="Disordered" evidence="6">
    <location>
        <begin position="32"/>
        <end position="54"/>
    </location>
</feature>
<dbReference type="GO" id="GO:0003735">
    <property type="term" value="F:structural constituent of ribosome"/>
    <property type="evidence" value="ECO:0007669"/>
    <property type="project" value="InterPro"/>
</dbReference>
<evidence type="ECO:0000256" key="3">
    <source>
        <dbReference type="ARBA" id="ARBA00023274"/>
    </source>
</evidence>
<accession>A0AAV9HHB3</accession>
<dbReference type="Pfam" id="PF00830">
    <property type="entry name" value="Ribosomal_L28"/>
    <property type="match status" value="1"/>
</dbReference>
<reference evidence="7" key="2">
    <citation type="submission" date="2023-06" db="EMBL/GenBank/DDBJ databases">
        <authorList>
            <consortium name="Lawrence Berkeley National Laboratory"/>
            <person name="Mondo S.J."/>
            <person name="Hensen N."/>
            <person name="Bonometti L."/>
            <person name="Westerberg I."/>
            <person name="Brannstrom I.O."/>
            <person name="Guillou S."/>
            <person name="Cros-Aarteil S."/>
            <person name="Calhoun S."/>
            <person name="Haridas S."/>
            <person name="Kuo A."/>
            <person name="Pangilinan J."/>
            <person name="Riley R."/>
            <person name="Labutti K."/>
            <person name="Andreopoulos B."/>
            <person name="Lipzen A."/>
            <person name="Chen C."/>
            <person name="Yanf M."/>
            <person name="Daum C."/>
            <person name="Ng V."/>
            <person name="Clum A."/>
            <person name="Steindorff A."/>
            <person name="Ohm R."/>
            <person name="Martin F."/>
            <person name="Silar P."/>
            <person name="Natvig D."/>
            <person name="Lalanne C."/>
            <person name="Gautier V."/>
            <person name="Ament-Velasquez S.L."/>
            <person name="Kruys A."/>
            <person name="Hutchinson M.I."/>
            <person name="Powell A.J."/>
            <person name="Barry K."/>
            <person name="Miller A.N."/>
            <person name="Grigoriev I.V."/>
            <person name="Debuchy R."/>
            <person name="Gladieux P."/>
            <person name="Thoren M.H."/>
            <person name="Johannesson H."/>
        </authorList>
    </citation>
    <scope>NUCLEOTIDE SEQUENCE</scope>
    <source>
        <strain evidence="7">PSN324</strain>
    </source>
</reference>
<dbReference type="InterPro" id="IPR037147">
    <property type="entry name" value="Ribosomal_bL28_sf"/>
</dbReference>
<keyword evidence="2" id="KW-0689">Ribosomal protein</keyword>
<feature type="non-terminal residue" evidence="7">
    <location>
        <position position="248"/>
    </location>
</feature>